<evidence type="ECO:0000313" key="5">
    <source>
        <dbReference type="Proteomes" id="UP000524535"/>
    </source>
</evidence>
<proteinExistence type="predicted"/>
<evidence type="ECO:0008006" key="7">
    <source>
        <dbReference type="Google" id="ProtNLM"/>
    </source>
</evidence>
<organism evidence="2 5">
    <name type="scientific">Aliirhizobium cellulosilyticum</name>
    <dbReference type="NCBI Taxonomy" id="393664"/>
    <lineage>
        <taxon>Bacteria</taxon>
        <taxon>Pseudomonadati</taxon>
        <taxon>Pseudomonadota</taxon>
        <taxon>Alphaproteobacteria</taxon>
        <taxon>Hyphomicrobiales</taxon>
        <taxon>Rhizobiaceae</taxon>
        <taxon>Aliirhizobium</taxon>
    </lineage>
</organism>
<evidence type="ECO:0000313" key="1">
    <source>
        <dbReference type="EMBL" id="MBB4349288.1"/>
    </source>
</evidence>
<reference evidence="4 5" key="1">
    <citation type="submission" date="2020-08" db="EMBL/GenBank/DDBJ databases">
        <title>Genomic Encyclopedia of Type Strains, Phase IV (KMG-V): Genome sequencing to study the core and pangenomes of soil and plant-associated prokaryotes.</title>
        <authorList>
            <person name="Whitman W."/>
        </authorList>
    </citation>
    <scope>NUCLEOTIDE SEQUENCE [LARGE SCALE GENOMIC DNA]</scope>
    <source>
        <strain evidence="2 5">SEMIA 444</strain>
        <strain evidence="1 4">SEMIA 448</strain>
        <strain evidence="3 6">SEMIA 452</strain>
    </source>
</reference>
<evidence type="ECO:0000313" key="4">
    <source>
        <dbReference type="Proteomes" id="UP000520770"/>
    </source>
</evidence>
<protein>
    <recommendedName>
        <fullName evidence="7">Lysozyme inhibitor LprI N-terminal domain-containing protein</fullName>
    </recommendedName>
</protein>
<dbReference type="EMBL" id="JACIGW010000003">
    <property type="protein sequence ID" value="MBB4349288.1"/>
    <property type="molecule type" value="Genomic_DNA"/>
</dbReference>
<dbReference type="EMBL" id="JACIGY010000003">
    <property type="protein sequence ID" value="MBB4412490.1"/>
    <property type="molecule type" value="Genomic_DNA"/>
</dbReference>
<dbReference type="Proteomes" id="UP000524535">
    <property type="component" value="Unassembled WGS sequence"/>
</dbReference>
<dbReference type="Proteomes" id="UP000576087">
    <property type="component" value="Unassembled WGS sequence"/>
</dbReference>
<keyword evidence="5" id="KW-1185">Reference proteome</keyword>
<accession>A0A7W6THH9</accession>
<dbReference type="EMBL" id="JACIHM010000003">
    <property type="protein sequence ID" value="MBB4447122.1"/>
    <property type="molecule type" value="Genomic_DNA"/>
</dbReference>
<sequence>MGGRNNVEKSVCKRLPEVQRSWLKDRNDCGGHARCLNAVYEQRLNELKAIDLPS</sequence>
<evidence type="ECO:0000313" key="6">
    <source>
        <dbReference type="Proteomes" id="UP000576087"/>
    </source>
</evidence>
<dbReference type="AlphaFoldDB" id="A0A7W6THH9"/>
<evidence type="ECO:0000313" key="3">
    <source>
        <dbReference type="EMBL" id="MBB4447122.1"/>
    </source>
</evidence>
<name>A0A7W6THH9_9HYPH</name>
<comment type="caution">
    <text evidence="2">The sequence shown here is derived from an EMBL/GenBank/DDBJ whole genome shotgun (WGS) entry which is preliminary data.</text>
</comment>
<gene>
    <name evidence="2" type="ORF">GGE31_003003</name>
    <name evidence="1" type="ORF">GGE33_003050</name>
    <name evidence="3" type="ORF">GGE35_002944</name>
</gene>
<evidence type="ECO:0000313" key="2">
    <source>
        <dbReference type="EMBL" id="MBB4412490.1"/>
    </source>
</evidence>
<dbReference type="Proteomes" id="UP000520770">
    <property type="component" value="Unassembled WGS sequence"/>
</dbReference>